<evidence type="ECO:0000256" key="8">
    <source>
        <dbReference type="HAMAP-Rule" id="MF_00452"/>
    </source>
</evidence>
<feature type="binding site" evidence="8">
    <location>
        <begin position="262"/>
        <end position="264"/>
    </location>
    <ligand>
        <name>substrate</name>
    </ligand>
</feature>
<feature type="compositionally biased region" description="Polar residues" evidence="9">
    <location>
        <begin position="431"/>
        <end position="442"/>
    </location>
</feature>
<dbReference type="InterPro" id="IPR008210">
    <property type="entry name" value="PEP_carboxykinase_N"/>
</dbReference>
<dbReference type="Gene3D" id="2.170.8.10">
    <property type="entry name" value="Phosphoenolpyruvate Carboxykinase, domain 2"/>
    <property type="match status" value="1"/>
</dbReference>
<comment type="caution">
    <text evidence="12">The sequence shown here is derived from an EMBL/GenBank/DDBJ whole genome shotgun (WGS) entry which is preliminary data.</text>
</comment>
<dbReference type="Gene3D" id="3.90.228.20">
    <property type="match status" value="1"/>
</dbReference>
<organism evidence="12 13">
    <name type="scientific">Myxococcus virescens</name>
    <dbReference type="NCBI Taxonomy" id="83456"/>
    <lineage>
        <taxon>Bacteria</taxon>
        <taxon>Pseudomonadati</taxon>
        <taxon>Myxococcota</taxon>
        <taxon>Myxococcia</taxon>
        <taxon>Myxococcales</taxon>
        <taxon>Cystobacterineae</taxon>
        <taxon>Myxococcaceae</taxon>
        <taxon>Myxococcus</taxon>
    </lineage>
</organism>
<dbReference type="CDD" id="cd00819">
    <property type="entry name" value="PEPCK_GTP"/>
    <property type="match status" value="1"/>
</dbReference>
<dbReference type="HAMAP" id="MF_00452">
    <property type="entry name" value="PEPCK_GTP"/>
    <property type="match status" value="1"/>
</dbReference>
<feature type="region of interest" description="Disordered" evidence="9">
    <location>
        <begin position="402"/>
        <end position="446"/>
    </location>
</feature>
<comment type="pathway">
    <text evidence="8">Carbohydrate biosynthesis; gluconeogenesis.</text>
</comment>
<dbReference type="PANTHER" id="PTHR11561">
    <property type="entry name" value="PHOSPHOENOLPYRUVATE CARBOXYKINASE"/>
    <property type="match status" value="1"/>
</dbReference>
<proteinExistence type="inferred from homology"/>
<feature type="binding site" evidence="8">
    <location>
        <position position="463"/>
    </location>
    <ligand>
        <name>GTP</name>
        <dbReference type="ChEBI" id="CHEBI:37565"/>
    </ligand>
</feature>
<dbReference type="InterPro" id="IPR008209">
    <property type="entry name" value="PEP_carboxykinase_GTP"/>
</dbReference>
<keyword evidence="8" id="KW-0963">Cytoplasm</keyword>
<dbReference type="PROSITE" id="PS00505">
    <property type="entry name" value="PEPCK_GTP"/>
    <property type="match status" value="1"/>
</dbReference>
<feature type="binding site" evidence="8">
    <location>
        <position position="340"/>
    </location>
    <ligand>
        <name>Mn(2+)</name>
        <dbReference type="ChEBI" id="CHEBI:29035"/>
    </ligand>
</feature>
<feature type="binding site" evidence="8">
    <location>
        <position position="134"/>
    </location>
    <ligand>
        <name>substrate</name>
    </ligand>
</feature>
<dbReference type="EC" id="4.1.1.32" evidence="8"/>
<comment type="catalytic activity">
    <reaction evidence="8">
        <text>oxaloacetate + GTP = phosphoenolpyruvate + GDP + CO2</text>
        <dbReference type="Rhea" id="RHEA:10388"/>
        <dbReference type="ChEBI" id="CHEBI:16452"/>
        <dbReference type="ChEBI" id="CHEBI:16526"/>
        <dbReference type="ChEBI" id="CHEBI:37565"/>
        <dbReference type="ChEBI" id="CHEBI:58189"/>
        <dbReference type="ChEBI" id="CHEBI:58702"/>
        <dbReference type="EC" id="4.1.1.32"/>
    </reaction>
</comment>
<dbReference type="InterPro" id="IPR035077">
    <property type="entry name" value="PEP_carboxykinase_GTP_C"/>
</dbReference>
<keyword evidence="8" id="KW-0312">Gluconeogenesis</keyword>
<dbReference type="Pfam" id="PF17297">
    <property type="entry name" value="PEPCK_N"/>
    <property type="match status" value="1"/>
</dbReference>
<evidence type="ECO:0000256" key="9">
    <source>
        <dbReference type="SAM" id="MobiDB-lite"/>
    </source>
</evidence>
<keyword evidence="6 8" id="KW-0464">Manganese</keyword>
<dbReference type="NCBIfam" id="NF003253">
    <property type="entry name" value="PRK04210.1"/>
    <property type="match status" value="1"/>
</dbReference>
<keyword evidence="7 8" id="KW-0456">Lyase</keyword>
<dbReference type="Pfam" id="PF00821">
    <property type="entry name" value="PEPCK_GTP"/>
    <property type="match status" value="1"/>
</dbReference>
<evidence type="ECO:0000259" key="10">
    <source>
        <dbReference type="Pfam" id="PF00821"/>
    </source>
</evidence>
<feature type="binding site" evidence="8">
    <location>
        <position position="291"/>
    </location>
    <ligand>
        <name>Mn(2+)</name>
        <dbReference type="ChEBI" id="CHEBI:29035"/>
    </ligand>
</feature>
<evidence type="ECO:0000313" key="13">
    <source>
        <dbReference type="Proteomes" id="UP000198717"/>
    </source>
</evidence>
<dbReference type="EMBL" id="FNAJ01000001">
    <property type="protein sequence ID" value="SDD31924.1"/>
    <property type="molecule type" value="Genomic_DNA"/>
</dbReference>
<keyword evidence="13" id="KW-1185">Reference proteome</keyword>
<dbReference type="InterPro" id="IPR013035">
    <property type="entry name" value="PEP_carboxykinase_C"/>
</dbReference>
<feature type="binding site" evidence="8">
    <location>
        <position position="271"/>
    </location>
    <ligand>
        <name>Mn(2+)</name>
        <dbReference type="ChEBI" id="CHEBI:29035"/>
    </ligand>
</feature>
<gene>
    <name evidence="8" type="primary">pckG</name>
    <name evidence="12" type="ORF">SAMN04488504_101398</name>
</gene>
<feature type="binding site" evidence="8">
    <location>
        <begin position="556"/>
        <end position="559"/>
    </location>
    <ligand>
        <name>GTP</name>
        <dbReference type="ChEBI" id="CHEBI:37565"/>
    </ligand>
</feature>
<evidence type="ECO:0000256" key="3">
    <source>
        <dbReference type="ARBA" id="ARBA00022741"/>
    </source>
</evidence>
<dbReference type="Proteomes" id="UP000198717">
    <property type="component" value="Unassembled WGS sequence"/>
</dbReference>
<evidence type="ECO:0000256" key="1">
    <source>
        <dbReference type="ARBA" id="ARBA00005796"/>
    </source>
</evidence>
<feature type="binding site" evidence="8">
    <location>
        <position position="432"/>
    </location>
    <ligand>
        <name>GTP</name>
        <dbReference type="ChEBI" id="CHEBI:37565"/>
    </ligand>
</feature>
<dbReference type="SUPFAM" id="SSF53795">
    <property type="entry name" value="PEP carboxykinase-like"/>
    <property type="match status" value="1"/>
</dbReference>
<protein>
    <recommendedName>
        <fullName evidence="8">Phosphoenolpyruvate carboxykinase [GTP]</fullName>
        <shortName evidence="8">PEP carboxykinase</shortName>
        <shortName evidence="8">PEPCK</shortName>
        <ecNumber evidence="8">4.1.1.32</ecNumber>
    </recommendedName>
    <alternativeName>
        <fullName evidence="8">GTP-dependent phosphoenolpyruvate carboxykinase</fullName>
        <shortName evidence="8">GTP-PEPCK</shortName>
    </alternativeName>
</protein>
<dbReference type="InterPro" id="IPR018091">
    <property type="entry name" value="PEP_carboxykin_GTP_CS"/>
</dbReference>
<dbReference type="PANTHER" id="PTHR11561:SF0">
    <property type="entry name" value="PHOSPHOENOLPYRUVATE CARBOXYKINASE [GTP]-RELATED"/>
    <property type="match status" value="1"/>
</dbReference>
<dbReference type="Gene3D" id="3.40.449.10">
    <property type="entry name" value="Phosphoenolpyruvate Carboxykinase, domain 1"/>
    <property type="match status" value="1"/>
</dbReference>
<feature type="active site" evidence="8">
    <location>
        <position position="315"/>
    </location>
</feature>
<keyword evidence="3 8" id="KW-0547">Nucleotide-binding</keyword>
<evidence type="ECO:0000256" key="7">
    <source>
        <dbReference type="ARBA" id="ARBA00023239"/>
    </source>
</evidence>
<feature type="binding site" evidence="8">
    <location>
        <begin position="430"/>
        <end position="432"/>
    </location>
    <ligand>
        <name>substrate</name>
    </ligand>
</feature>
<evidence type="ECO:0000313" key="12">
    <source>
        <dbReference type="EMBL" id="SDD31924.1"/>
    </source>
</evidence>
<feature type="binding site" evidence="8">
    <location>
        <position position="313"/>
    </location>
    <ligand>
        <name>substrate</name>
    </ligand>
</feature>
<keyword evidence="4 8" id="KW-0210">Decarboxylase</keyword>
<sequence length="649" mass="72119">MRRLLLDDRPLISGIRSGLFGTKAGDRSRVAFMPPFQNVWGLSPDLNHEDEFMASTQVAAEGQQAPTKNPTLLAWVAKMAEMTQPDSIVWCDGSEAEKKRLTDQAVKEGILIPLNPEKRPNSYLHRSNPNDVARVEHLTFICTPNKTDAGPTNNWMEPEAAYTKLGNLFTGCMKGRTMYVVPYAMGPIGSPFTKLGVELTDSIYVVLNMRIMARMGKQALDMLGDSDDFNRGLHSTGDVDPDRRYICHFPQDNTIWSFGSGYGGNVLLGKKCLALRIGSYLGREESWMAEHMLILGVTSPKGETTYVAAAFPSACGKTNFAMMIPPPEYKGWKIETVGDDIAWMHPGKDGRLYAINPEAGYFGVVPGTNYKTNPNAMESIAKDTIFTNVALTADGDVWWEGKDGEVPDELTDWQGRPWKKGSTEKAAHPNSRFTAPMSNNPALSPKANDPMGVPISALIFGGRRSNTVPLVLQAFNWTHGVFLGATMGSETTAAATGKVGVVRRDPMAMLPFCGYHMGDYLQHWLDMQKHIAQLPKIFQVNWFRQDKNGKFMWPGFGENMRVLEWIVNRVHGRVPTQETLLGWVPRADQGLNLNGLDLASDVVTEVTSIKEDEWKAELKSQEVFFEQLGTKAPDALMLQRKLLMARLDH</sequence>
<evidence type="ECO:0000256" key="5">
    <source>
        <dbReference type="ARBA" id="ARBA00023134"/>
    </source>
</evidence>
<comment type="subunit">
    <text evidence="8">Monomer.</text>
</comment>
<feature type="domain" description="Phosphoenolpyruvate carboxykinase GTP-utilising N-terminal" evidence="11">
    <location>
        <begin position="75"/>
        <end position="283"/>
    </location>
</feature>
<evidence type="ECO:0000259" key="11">
    <source>
        <dbReference type="Pfam" id="PF17297"/>
    </source>
</evidence>
<keyword evidence="5 8" id="KW-0342">GTP-binding</keyword>
<keyword evidence="2 8" id="KW-0479">Metal-binding</keyword>
<comment type="function">
    <text evidence="8">Catalyzes the conversion of oxaloacetate (OAA) to phosphoenolpyruvate (PEP), the rate-limiting step in the metabolic pathway that produces glucose from lactate and other precursors derived from the citric acid cycle.</text>
</comment>
<name>A0ABY0MG98_9BACT</name>
<dbReference type="PIRSF" id="PIRSF001348">
    <property type="entry name" value="PEP_carboxykinase_GTP"/>
    <property type="match status" value="1"/>
</dbReference>
<comment type="subcellular location">
    <subcellularLocation>
        <location evidence="8">Cytoplasm</location>
    </subcellularLocation>
</comment>
<comment type="cofactor">
    <cofactor evidence="8">
        <name>Mn(2+)</name>
        <dbReference type="ChEBI" id="CHEBI:29035"/>
    </cofactor>
    <text evidence="8">Binds 1 Mn(2+) ion per subunit.</text>
</comment>
<reference evidence="12 13" key="1">
    <citation type="submission" date="2016-10" db="EMBL/GenBank/DDBJ databases">
        <authorList>
            <person name="Varghese N."/>
            <person name="Submissions S."/>
        </authorList>
    </citation>
    <scope>NUCLEOTIDE SEQUENCE [LARGE SCALE GENOMIC DNA]</scope>
    <source>
        <strain evidence="12 13">DSM 2260</strain>
    </source>
</reference>
<feature type="domain" description="Phosphoenolpyruvate carboxykinase C-terminal P-loop" evidence="10">
    <location>
        <begin position="287"/>
        <end position="643"/>
    </location>
</feature>
<dbReference type="SUPFAM" id="SSF68923">
    <property type="entry name" value="PEP carboxykinase N-terminal domain"/>
    <property type="match status" value="1"/>
</dbReference>
<evidence type="ECO:0000256" key="6">
    <source>
        <dbReference type="ARBA" id="ARBA00023211"/>
    </source>
</evidence>
<dbReference type="InterPro" id="IPR035078">
    <property type="entry name" value="PEP_carboxykinase_GTP_N"/>
</dbReference>
<evidence type="ECO:0000256" key="2">
    <source>
        <dbReference type="ARBA" id="ARBA00022723"/>
    </source>
</evidence>
<evidence type="ECO:0000256" key="4">
    <source>
        <dbReference type="ARBA" id="ARBA00022793"/>
    </source>
</evidence>
<feature type="binding site" evidence="8">
    <location>
        <begin position="314"/>
        <end position="319"/>
    </location>
    <ligand>
        <name>GTP</name>
        <dbReference type="ChEBI" id="CHEBI:37565"/>
    </ligand>
</feature>
<comment type="similarity">
    <text evidence="1 8">Belongs to the phosphoenolpyruvate carboxykinase [GTP] family.</text>
</comment>
<accession>A0ABY0MG98</accession>